<dbReference type="Proteomes" id="UP000619078">
    <property type="component" value="Unassembled WGS sequence"/>
</dbReference>
<proteinExistence type="predicted"/>
<sequence>MDNYFLVKKPYAVNEKKRSALIEFVNKGLRFMQTGYQVKQLDTNIDMNTPEQRINYYHLLDSVIFNGVPGDVVELGCFTGQCALIFEKVIELNASDKQLHLYDSFFASFKVKGSVEDELKANFNKAKLKQPIVHKGDFKTTLPAELPAEIAFVHIDCGFGGDKMEHKAVMLHCFESIYPRMPKNSVCIMMDYFDASTGVEGLDINPGVKLAYDEFFADKPEKIVCLWGNQYNHAYFRKV</sequence>
<accession>A0A926NU90</accession>
<dbReference type="InterPro" id="IPR008884">
    <property type="entry name" value="TylF_MeTrfase"/>
</dbReference>
<dbReference type="PANTHER" id="PTHR40036">
    <property type="entry name" value="MACROCIN O-METHYLTRANSFERASE"/>
    <property type="match status" value="1"/>
</dbReference>
<dbReference type="PANTHER" id="PTHR40036:SF1">
    <property type="entry name" value="MACROCIN O-METHYLTRANSFERASE"/>
    <property type="match status" value="1"/>
</dbReference>
<dbReference type="RefSeq" id="WP_191165396.1">
    <property type="nucleotide sequence ID" value="NZ_JACWMX010000009.1"/>
</dbReference>
<evidence type="ECO:0000313" key="2">
    <source>
        <dbReference type="Proteomes" id="UP000619078"/>
    </source>
</evidence>
<dbReference type="EMBL" id="JACWMX010000009">
    <property type="protein sequence ID" value="MBD1395102.1"/>
    <property type="molecule type" value="Genomic_DNA"/>
</dbReference>
<protein>
    <recommendedName>
        <fullName evidence="3">Class I SAM-dependent methyltransferase</fullName>
    </recommendedName>
</protein>
<dbReference type="Pfam" id="PF05711">
    <property type="entry name" value="TylF"/>
    <property type="match status" value="1"/>
</dbReference>
<dbReference type="InterPro" id="IPR029063">
    <property type="entry name" value="SAM-dependent_MTases_sf"/>
</dbReference>
<organism evidence="1 2">
    <name type="scientific">Mucilaginibacter glaciei</name>
    <dbReference type="NCBI Taxonomy" id="2772109"/>
    <lineage>
        <taxon>Bacteria</taxon>
        <taxon>Pseudomonadati</taxon>
        <taxon>Bacteroidota</taxon>
        <taxon>Sphingobacteriia</taxon>
        <taxon>Sphingobacteriales</taxon>
        <taxon>Sphingobacteriaceae</taxon>
        <taxon>Mucilaginibacter</taxon>
    </lineage>
</organism>
<evidence type="ECO:0008006" key="3">
    <source>
        <dbReference type="Google" id="ProtNLM"/>
    </source>
</evidence>
<gene>
    <name evidence="1" type="ORF">IDJ76_18500</name>
</gene>
<dbReference type="AlphaFoldDB" id="A0A926NU90"/>
<evidence type="ECO:0000313" key="1">
    <source>
        <dbReference type="EMBL" id="MBD1395102.1"/>
    </source>
</evidence>
<dbReference type="SUPFAM" id="SSF53335">
    <property type="entry name" value="S-adenosyl-L-methionine-dependent methyltransferases"/>
    <property type="match status" value="1"/>
</dbReference>
<name>A0A926NU90_9SPHI</name>
<comment type="caution">
    <text evidence="1">The sequence shown here is derived from an EMBL/GenBank/DDBJ whole genome shotgun (WGS) entry which is preliminary data.</text>
</comment>
<reference evidence="1" key="1">
    <citation type="submission" date="2020-09" db="EMBL/GenBank/DDBJ databases">
        <title>Novel species of Mucilaginibacter isolated from a glacier on the Tibetan Plateau.</title>
        <authorList>
            <person name="Liu Q."/>
            <person name="Xin Y.-H."/>
        </authorList>
    </citation>
    <scope>NUCLEOTIDE SEQUENCE</scope>
    <source>
        <strain evidence="1">ZB1P21</strain>
    </source>
</reference>
<dbReference type="Gene3D" id="3.40.50.150">
    <property type="entry name" value="Vaccinia Virus protein VP39"/>
    <property type="match status" value="1"/>
</dbReference>
<keyword evidence="2" id="KW-1185">Reference proteome</keyword>